<name>A0A6A5QN39_AMPQU</name>
<dbReference type="AlphaFoldDB" id="A0A6A5QN39"/>
<feature type="region of interest" description="Disordered" evidence="1">
    <location>
        <begin position="86"/>
        <end position="114"/>
    </location>
</feature>
<evidence type="ECO:0000256" key="1">
    <source>
        <dbReference type="SAM" id="MobiDB-lite"/>
    </source>
</evidence>
<evidence type="ECO:0000313" key="3">
    <source>
        <dbReference type="Proteomes" id="UP000800096"/>
    </source>
</evidence>
<dbReference type="Proteomes" id="UP000800096">
    <property type="component" value="Unassembled WGS sequence"/>
</dbReference>
<sequence length="114" mass="12879">MHLDTSPMESRRCTITPQSHECELKTPNKPNFFPCQTSKGSPLTVNGTRRQNLLHVLTYKHPHHRTQQNIVKARLAKLVSPPISAGTMRRKLDRRNVTGPQSNSKFSLGHAVKC</sequence>
<reference evidence="2" key="1">
    <citation type="journal article" date="2020" name="Stud. Mycol.">
        <title>101 Dothideomycetes genomes: a test case for predicting lifestyles and emergence of pathogens.</title>
        <authorList>
            <person name="Haridas S."/>
            <person name="Albert R."/>
            <person name="Binder M."/>
            <person name="Bloem J."/>
            <person name="Labutti K."/>
            <person name="Salamov A."/>
            <person name="Andreopoulos B."/>
            <person name="Baker S."/>
            <person name="Barry K."/>
            <person name="Bills G."/>
            <person name="Bluhm B."/>
            <person name="Cannon C."/>
            <person name="Castanera R."/>
            <person name="Culley D."/>
            <person name="Daum C."/>
            <person name="Ezra D."/>
            <person name="Gonzalez J."/>
            <person name="Henrissat B."/>
            <person name="Kuo A."/>
            <person name="Liang C."/>
            <person name="Lipzen A."/>
            <person name="Lutzoni F."/>
            <person name="Magnuson J."/>
            <person name="Mondo S."/>
            <person name="Nolan M."/>
            <person name="Ohm R."/>
            <person name="Pangilinan J."/>
            <person name="Park H.-J."/>
            <person name="Ramirez L."/>
            <person name="Alfaro M."/>
            <person name="Sun H."/>
            <person name="Tritt A."/>
            <person name="Yoshinaga Y."/>
            <person name="Zwiers L.-H."/>
            <person name="Turgeon B."/>
            <person name="Goodwin S."/>
            <person name="Spatafora J."/>
            <person name="Crous P."/>
            <person name="Grigoriev I."/>
        </authorList>
    </citation>
    <scope>NUCLEOTIDE SEQUENCE</scope>
    <source>
        <strain evidence="2">HMLAC05119</strain>
    </source>
</reference>
<organism evidence="2 3">
    <name type="scientific">Ampelomyces quisqualis</name>
    <name type="common">Powdery mildew agent</name>
    <dbReference type="NCBI Taxonomy" id="50730"/>
    <lineage>
        <taxon>Eukaryota</taxon>
        <taxon>Fungi</taxon>
        <taxon>Dikarya</taxon>
        <taxon>Ascomycota</taxon>
        <taxon>Pezizomycotina</taxon>
        <taxon>Dothideomycetes</taxon>
        <taxon>Pleosporomycetidae</taxon>
        <taxon>Pleosporales</taxon>
        <taxon>Pleosporineae</taxon>
        <taxon>Phaeosphaeriaceae</taxon>
        <taxon>Ampelomyces</taxon>
    </lineage>
</organism>
<gene>
    <name evidence="2" type="ORF">BDU57DRAFT_254116</name>
</gene>
<protein>
    <submittedName>
        <fullName evidence="2">Uncharacterized protein</fullName>
    </submittedName>
</protein>
<accession>A0A6A5QN39</accession>
<proteinExistence type="predicted"/>
<keyword evidence="3" id="KW-1185">Reference proteome</keyword>
<dbReference type="EMBL" id="ML979135">
    <property type="protein sequence ID" value="KAF1917065.1"/>
    <property type="molecule type" value="Genomic_DNA"/>
</dbReference>
<evidence type="ECO:0000313" key="2">
    <source>
        <dbReference type="EMBL" id="KAF1917065.1"/>
    </source>
</evidence>